<feature type="compositionally biased region" description="Low complexity" evidence="2">
    <location>
        <begin position="846"/>
        <end position="857"/>
    </location>
</feature>
<organism evidence="3 4">
    <name type="scientific">Mesomycoplasma bovoculi M165/69</name>
    <dbReference type="NCBI Taxonomy" id="743966"/>
    <lineage>
        <taxon>Bacteria</taxon>
        <taxon>Bacillati</taxon>
        <taxon>Mycoplasmatota</taxon>
        <taxon>Mycoplasmoidales</taxon>
        <taxon>Metamycoplasmataceae</taxon>
        <taxon>Mesomycoplasma</taxon>
    </lineage>
</organism>
<feature type="compositionally biased region" description="Basic and acidic residues" evidence="2">
    <location>
        <begin position="905"/>
        <end position="921"/>
    </location>
</feature>
<feature type="coiled-coil region" evidence="1">
    <location>
        <begin position="281"/>
        <end position="308"/>
    </location>
</feature>
<dbReference type="OrthoDB" id="400420at2"/>
<proteinExistence type="predicted"/>
<dbReference type="Proteomes" id="UP000019229">
    <property type="component" value="Chromosome"/>
</dbReference>
<dbReference type="eggNOG" id="ENOG5030MDZ">
    <property type="taxonomic scope" value="Bacteria"/>
</dbReference>
<gene>
    <name evidence="3" type="ORF">MYB_01310</name>
</gene>
<name>W5UT07_9BACT</name>
<evidence type="ECO:0000313" key="4">
    <source>
        <dbReference type="Proteomes" id="UP000019229"/>
    </source>
</evidence>
<sequence length="1668" mass="191174">MAKFFRKKVLIPLMISLPVVATSIGVGVYFGKKTTMYDLPSLSIDSSTNEIKDILTNSNSDVPTDLKEYLLSIVNDIDKNKEIDVQKVAETLKKWAKINDYLSQIKQTNFSEHYTDFLQQSLNLNIAEIENKKNSLEKDIDKKDVSGVKQLIDKSDEIQQIENSLSNFYTTGDKFKEDYKQIQNVFTNLDTVLTKSSLQELKMNLVDNFTKHQDLKGFLNKIQKIQSNVEKIASKSNEDSEVEKNGKIDISDLGTIKSNDKDLNELKDSVADLHLTPTKQLDQIENNKNSAESQIDNLQSLSLELQTAFKDKISSTDDEKIITGLVNQASAYNTTASDLIHTVEMAKNVKQSSSYTSATNQNIFDSAFEKAQEVLNSNSKLISNNNYLDSDSSISTLGTLTTNLKAAIAALNGKTNEKEIVDFKADVEKKLEVGFYKGVDKYNLKNLIYSVSIDNDTKPLLLTENTIDDVELTYLGSQLNNDDINKLDLTYQATKISDPKVTATIHKTMTFTNDFKTIINKIHFGNLDDLFDFDYGRLANYFESDVQSKKTEIESKFTNKLTNVNGFFTYKIKEGSLAYEADKTISLSVDFFVNKRLVKEEKLKTKQPITFWNNGSTGDQRFGFDYDLKKAVSFIEHKHMDNNKPVPNLDAELIWENTTIKPGATKTHSDYKPDDAIKALDESYDFPKIGEYQIYPKKIIWPKYTNDKDYMTTANVFFWIKKDGVDLPFSEIKSNISDSEEYENNFAKNINYFKPFYFTDIQPKNGHEWFESSDFVPEDKTKHSIFSTDKAIIDQINSKNFEIRKADGAIINKQPIKYSVLDPQDIIQQKAYSALNYLLKLKSTNGANQANNSTNTTSKEEQEAKQAAKNNMENNEFKDNKEVEDGLKDALGKIIKPKNTPPAAKDSDFYSSKDDISSSEDRANNLNISSISQKYFIYFYDVKAVTDHPDYLSFKLGFIFKNDTRRRYSPNKTFILTHLRNDFKYNLYPEVILNRLKLSDFRFDNSNNLTSSTSLEQIQSQIHWNESKITYNHFDFLTNHIKVAEVVAKNGGIYVKFKYTDPTTQKTTIGNNYYKISNFTVSNSAFKTDFNFTNPNLKTVFESANSVERTRKIEFYFKDQSWNYNDKDGSANWTLKKKYLDKTFFQNNPSKRKIKLTILGDTLVQDDFRLSRFIDRSQIHGNYSSPYTVTIDFEKLMSEKTETVSFKTYQYSIDGHRHAPELQLNLTATLLDNHDINFKLSLADPTYKLVVGNPYFYMLSPSEVFGSRFGEFKNDQAFLLNYYGASVEISYTNAEQHEEFTTEDTQTNQFNYKELDFSQENQPITFYNPESTLNSDEYNPNQNVNYELHNGYLMDQEYIHSGWKNNELVKQARAREFAFSFGTGTELAKVSNDPKDLTFYGISNRHIVKVNSWKDLRTPAGYQGRSYFTKPSDKFQNDVNTGYSYWGGGQVGRNMKLQVIWTGIEQTNKNGVPTGSGKENIDATVFSFNVKPMIDDARKWGRMELVKWFEDLAKLPDVKFNTSWKKQGISLNPDVRRYAIIGFPYGKQAGYYINRVKNAQDTISLAHANNYVQTFYNAGNSGTGILGSGDEYVATINSGVPLTGLQGWKYDTPNFNYFGINFDGEHPLDLKNTNSLAAEIIRRHLEKPLDYKLPWFFHNFKGYTKQNK</sequence>
<dbReference type="NCBIfam" id="NF045847">
    <property type="entry name" value="MGA1079_SerProt"/>
    <property type="match status" value="1"/>
</dbReference>
<dbReference type="EMBL" id="CP007154">
    <property type="protein sequence ID" value="AHH45272.1"/>
    <property type="molecule type" value="Genomic_DNA"/>
</dbReference>
<dbReference type="RefSeq" id="WP_022934800.1">
    <property type="nucleotide sequence ID" value="NZ_CP007154.1"/>
</dbReference>
<evidence type="ECO:0000313" key="3">
    <source>
        <dbReference type="EMBL" id="AHH45272.1"/>
    </source>
</evidence>
<feature type="coiled-coil region" evidence="1">
    <location>
        <begin position="119"/>
        <end position="146"/>
    </location>
</feature>
<dbReference type="HOGENOM" id="CLU_002408_0_0_14"/>
<accession>W5UT07</accession>
<feature type="region of interest" description="Disordered" evidence="2">
    <location>
        <begin position="894"/>
        <end position="921"/>
    </location>
</feature>
<reference evidence="3 4" key="1">
    <citation type="journal article" date="2014" name="Genome Announc.">
        <title>Complete Genome Sequence of Mycoplasma bovoculi Strain M165/69T (ATCC 29104).</title>
        <authorList>
            <person name="Calcutt M.J."/>
            <person name="Foecking M.F."/>
        </authorList>
    </citation>
    <scope>NUCLEOTIDE SEQUENCE [LARGE SCALE GENOMIC DNA]</scope>
    <source>
        <strain evidence="3">M165/69</strain>
    </source>
</reference>
<dbReference type="KEGG" id="mbc:MYB_01310"/>
<protein>
    <submittedName>
        <fullName evidence="3">Uncharacterized protein</fullName>
    </submittedName>
</protein>
<dbReference type="PATRIC" id="fig|743966.3.peg.264"/>
<keyword evidence="4" id="KW-1185">Reference proteome</keyword>
<feature type="region of interest" description="Disordered" evidence="2">
    <location>
        <begin position="846"/>
        <end position="882"/>
    </location>
</feature>
<evidence type="ECO:0000256" key="1">
    <source>
        <dbReference type="SAM" id="Coils"/>
    </source>
</evidence>
<evidence type="ECO:0000256" key="2">
    <source>
        <dbReference type="SAM" id="MobiDB-lite"/>
    </source>
</evidence>
<keyword evidence="1" id="KW-0175">Coiled coil</keyword>
<dbReference type="Gene3D" id="1.20.120.1850">
    <property type="entry name" value="Ebh helix bundles repeating unit (S and A modules)"/>
    <property type="match status" value="1"/>
</dbReference>